<dbReference type="OrthoDB" id="981509at2"/>
<name>A0A2H3NND4_9BACT</name>
<dbReference type="SUPFAM" id="SSF52540">
    <property type="entry name" value="P-loop containing nucleoside triphosphate hydrolases"/>
    <property type="match status" value="1"/>
</dbReference>
<organism evidence="1 2">
    <name type="scientific">Longimonas halophila</name>
    <dbReference type="NCBI Taxonomy" id="1469170"/>
    <lineage>
        <taxon>Bacteria</taxon>
        <taxon>Pseudomonadati</taxon>
        <taxon>Rhodothermota</taxon>
        <taxon>Rhodothermia</taxon>
        <taxon>Rhodothermales</taxon>
        <taxon>Salisaetaceae</taxon>
        <taxon>Longimonas</taxon>
    </lineage>
</organism>
<dbReference type="Gene3D" id="3.40.50.300">
    <property type="entry name" value="P-loop containing nucleotide triphosphate hydrolases"/>
    <property type="match status" value="1"/>
</dbReference>
<sequence length="303" mass="34898">MKDTIMLVGAPRSGTTWLAELLREVPGYKFLNEPLLLPNNPRARDLGFEWRTHLAPETENEEFEKFFSQVLSGRVPHGPMWHYEAKSALGKFQEQVTRKKLVVKFCRAGRLLHWLHDRFSLRGTVMIIRHPCAVIASQLAHGGWSNQSFHGAEVNINAPANIQDEFQGLLSSLETKLDKMTAIWCLDYYIPLVKYADYGHPWTLVPYERLVLDGYAEMERVFGYLDAEVPETLQEKLGTASAYASDDLSVTDEYRQLSKWEKQLSTEQINRVLEVVKAFDLDFYTEDIEPDYDRLLQLQAIQA</sequence>
<evidence type="ECO:0000313" key="1">
    <source>
        <dbReference type="EMBL" id="PEN06503.1"/>
    </source>
</evidence>
<protein>
    <recommendedName>
        <fullName evidence="3">Sulfotransferase domain-containing protein</fullName>
    </recommendedName>
</protein>
<comment type="caution">
    <text evidence="1">The sequence shown here is derived from an EMBL/GenBank/DDBJ whole genome shotgun (WGS) entry which is preliminary data.</text>
</comment>
<dbReference type="InterPro" id="IPR027417">
    <property type="entry name" value="P-loop_NTPase"/>
</dbReference>
<accession>A0A2H3NND4</accession>
<evidence type="ECO:0000313" key="2">
    <source>
        <dbReference type="Proteomes" id="UP000221024"/>
    </source>
</evidence>
<gene>
    <name evidence="1" type="ORF">CRI93_09480</name>
</gene>
<dbReference type="RefSeq" id="WP_098062396.1">
    <property type="nucleotide sequence ID" value="NZ_PDEP01000008.1"/>
</dbReference>
<keyword evidence="2" id="KW-1185">Reference proteome</keyword>
<proteinExistence type="predicted"/>
<dbReference type="AlphaFoldDB" id="A0A2H3NND4"/>
<reference evidence="1 2" key="1">
    <citation type="submission" date="2017-10" db="EMBL/GenBank/DDBJ databases">
        <title>Draft genome of Longimonas halophila.</title>
        <authorList>
            <person name="Goh K.M."/>
            <person name="Shamsir M.S."/>
            <person name="Lim S.W."/>
        </authorList>
    </citation>
    <scope>NUCLEOTIDE SEQUENCE [LARGE SCALE GENOMIC DNA]</scope>
    <source>
        <strain evidence="1 2">KCTC 42399</strain>
    </source>
</reference>
<dbReference type="Proteomes" id="UP000221024">
    <property type="component" value="Unassembled WGS sequence"/>
</dbReference>
<dbReference type="Pfam" id="PF13469">
    <property type="entry name" value="Sulfotransfer_3"/>
    <property type="match status" value="1"/>
</dbReference>
<dbReference type="EMBL" id="PDEP01000008">
    <property type="protein sequence ID" value="PEN06503.1"/>
    <property type="molecule type" value="Genomic_DNA"/>
</dbReference>
<evidence type="ECO:0008006" key="3">
    <source>
        <dbReference type="Google" id="ProtNLM"/>
    </source>
</evidence>